<dbReference type="PROSITE" id="PS51722">
    <property type="entry name" value="G_TR_2"/>
    <property type="match status" value="1"/>
</dbReference>
<dbReference type="Pfam" id="PF00009">
    <property type="entry name" value="GTP_EFTU"/>
    <property type="match status" value="1"/>
</dbReference>
<evidence type="ECO:0000256" key="1">
    <source>
        <dbReference type="ARBA" id="ARBA00004496"/>
    </source>
</evidence>
<dbReference type="Gene3D" id="3.40.50.300">
    <property type="entry name" value="P-loop containing nucleotide triphosphate hydrolases"/>
    <property type="match status" value="1"/>
</dbReference>
<dbReference type="InterPro" id="IPR005225">
    <property type="entry name" value="Small_GTP-bd"/>
</dbReference>
<comment type="subcellular location">
    <subcellularLocation>
        <location evidence="1">Cytoplasm</location>
    </subcellularLocation>
</comment>
<dbReference type="PROSITE" id="PS00301">
    <property type="entry name" value="G_TR_1"/>
    <property type="match status" value="1"/>
</dbReference>
<evidence type="ECO:0000259" key="8">
    <source>
        <dbReference type="PROSITE" id="PS51722"/>
    </source>
</evidence>
<dbReference type="InterPro" id="IPR027417">
    <property type="entry name" value="P-loop_NTPase"/>
</dbReference>
<reference evidence="9 10" key="2">
    <citation type="submission" date="2023-11" db="EMBL/GenBank/DDBJ databases">
        <authorList>
            <person name="Lara A.C."/>
            <person name="Chronakova A."/>
        </authorList>
    </citation>
    <scope>NUCLEOTIDE SEQUENCE [LARGE SCALE GENOMIC DNA]</scope>
    <source>
        <strain evidence="9 10">BCCO 10_0856</strain>
    </source>
</reference>
<evidence type="ECO:0000313" key="9">
    <source>
        <dbReference type="EMBL" id="MDX8037224.1"/>
    </source>
</evidence>
<dbReference type="InterPro" id="IPR053905">
    <property type="entry name" value="EF-G-like_DII"/>
</dbReference>
<dbReference type="PRINTS" id="PR00315">
    <property type="entry name" value="ELONGATNFCT"/>
</dbReference>
<dbReference type="Gene3D" id="2.40.30.10">
    <property type="entry name" value="Translation factors"/>
    <property type="match status" value="1"/>
</dbReference>
<dbReference type="InterPro" id="IPR004548">
    <property type="entry name" value="PrfC"/>
</dbReference>
<keyword evidence="10" id="KW-1185">Reference proteome</keyword>
<gene>
    <name evidence="9" type="ORF">SK803_44125</name>
</gene>
<keyword evidence="5" id="KW-0648">Protein biosynthesis</keyword>
<keyword evidence="6" id="KW-0342">GTP-binding</keyword>
<dbReference type="InterPro" id="IPR031157">
    <property type="entry name" value="G_TR_CS"/>
</dbReference>
<dbReference type="Pfam" id="PF16658">
    <property type="entry name" value="RF3_C"/>
    <property type="match status" value="1"/>
</dbReference>
<dbReference type="SUPFAM" id="SSF50447">
    <property type="entry name" value="Translation proteins"/>
    <property type="match status" value="1"/>
</dbReference>
<keyword evidence="3" id="KW-0963">Cytoplasm</keyword>
<evidence type="ECO:0000256" key="4">
    <source>
        <dbReference type="ARBA" id="ARBA00022741"/>
    </source>
</evidence>
<comment type="caution">
    <text evidence="9">The sequence shown here is derived from an EMBL/GenBank/DDBJ whole genome shotgun (WGS) entry which is preliminary data.</text>
</comment>
<evidence type="ECO:0000256" key="7">
    <source>
        <dbReference type="NCBIfam" id="TIGR00503"/>
    </source>
</evidence>
<evidence type="ECO:0000256" key="6">
    <source>
        <dbReference type="ARBA" id="ARBA00023134"/>
    </source>
</evidence>
<reference evidence="9 10" key="1">
    <citation type="submission" date="2023-11" db="EMBL/GenBank/DDBJ databases">
        <title>Lentzea sokolovensis, sp. nov., Lentzea kristufkii, sp. nov., and Lentzea miocenensis, sp. nov., rare actinobacteria from Sokolov Coal Basin, Miocene lacustrine sediment, Czech Republic.</title>
        <authorList>
            <person name="Lara A."/>
            <person name="Kotroba L."/>
            <person name="Nouioui I."/>
            <person name="Neumann-Schaal M."/>
            <person name="Mast Y."/>
            <person name="Chronakova A."/>
        </authorList>
    </citation>
    <scope>NUCLEOTIDE SEQUENCE [LARGE SCALE GENOMIC DNA]</scope>
    <source>
        <strain evidence="9 10">BCCO 10_0856</strain>
    </source>
</reference>
<proteinExistence type="inferred from homology"/>
<dbReference type="PANTHER" id="PTHR43556">
    <property type="entry name" value="PEPTIDE CHAIN RELEASE FACTOR RF3"/>
    <property type="match status" value="1"/>
</dbReference>
<dbReference type="PANTHER" id="PTHR43556:SF2">
    <property type="entry name" value="PEPTIDE CHAIN RELEASE FACTOR RF3"/>
    <property type="match status" value="1"/>
</dbReference>
<comment type="similarity">
    <text evidence="2">Belongs to the TRAFAC class translation factor GTPase superfamily. Classic translation factor GTPase family. PrfC subfamily.</text>
</comment>
<evidence type="ECO:0000313" key="10">
    <source>
        <dbReference type="Proteomes" id="UP001285521"/>
    </source>
</evidence>
<dbReference type="EMBL" id="JAXAVW010000059">
    <property type="protein sequence ID" value="MDX8037224.1"/>
    <property type="molecule type" value="Genomic_DNA"/>
</dbReference>
<organism evidence="9 10">
    <name type="scientific">Lentzea miocenica</name>
    <dbReference type="NCBI Taxonomy" id="3095431"/>
    <lineage>
        <taxon>Bacteria</taxon>
        <taxon>Bacillati</taxon>
        <taxon>Actinomycetota</taxon>
        <taxon>Actinomycetes</taxon>
        <taxon>Pseudonocardiales</taxon>
        <taxon>Pseudonocardiaceae</taxon>
        <taxon>Lentzea</taxon>
    </lineage>
</organism>
<accession>A0ABU4TGU0</accession>
<dbReference type="SUPFAM" id="SSF54980">
    <property type="entry name" value="EF-G C-terminal domain-like"/>
    <property type="match status" value="1"/>
</dbReference>
<evidence type="ECO:0000256" key="5">
    <source>
        <dbReference type="ARBA" id="ARBA00022917"/>
    </source>
</evidence>
<dbReference type="InterPro" id="IPR032090">
    <property type="entry name" value="RF3_C"/>
</dbReference>
<dbReference type="Proteomes" id="UP001285521">
    <property type="component" value="Unassembled WGS sequence"/>
</dbReference>
<evidence type="ECO:0000256" key="2">
    <source>
        <dbReference type="ARBA" id="ARBA00009978"/>
    </source>
</evidence>
<dbReference type="InterPro" id="IPR000795">
    <property type="entry name" value="T_Tr_GTP-bd_dom"/>
</dbReference>
<dbReference type="Pfam" id="PF22042">
    <property type="entry name" value="EF-G_D2"/>
    <property type="match status" value="1"/>
</dbReference>
<name>A0ABU4TGU0_9PSEU</name>
<keyword evidence="4" id="KW-0547">Nucleotide-binding</keyword>
<sequence>MAAARHGAASSTDVRREAARRRAFAVISHPDAGKSTLTEAIALHANAISRAGAVHGKPGRRGVVSDWMELERTRGISISSAVLQFDYRDKVINLVDTPGHADFSEDTYRALSAVDCVVMLLDAARGLETQTLKLLDVCRDRNLPVITFINKWDRPGLDPLALCDELVQRINLRPMPLNWPVSRAGLFRGLLDCHDGTFVRYGRTAGGATAAPQERLDPRNAQAAAGEDWARAQDEVRLLAESGHTFDLETFLSGQASPLFFGAAVLNHGVRELLDFLVDLAPAPTPRSDTTGNQRELDTSFSAFVFKVQTGMNPAHRDQVAFARVCSGVFERGMVVTNAAAGRPFATKYVHQVFGQQRTTLDIAYPGDVIGLVNATTLSVGDTLYSGKPGVVFPRLPSFAPAHFAVARPADLSRVKQFHRGIAQLQAEGVVRVLRSERRNRGGAVVVAAVGMMQFDVAAYRMVSDYGSPIALDHLEYSVVRRLTDPRRRHLIDTGSRSEVLVRADGTELAVFTSRSDLAAVRRRHPDLELARLVAGVD</sequence>
<protein>
    <recommendedName>
        <fullName evidence="7">Peptide chain release factor 3</fullName>
    </recommendedName>
</protein>
<dbReference type="InterPro" id="IPR038467">
    <property type="entry name" value="RF3_dom_3_sf"/>
</dbReference>
<dbReference type="NCBIfam" id="NF001964">
    <property type="entry name" value="PRK00741.1"/>
    <property type="match status" value="1"/>
</dbReference>
<dbReference type="InterPro" id="IPR035647">
    <property type="entry name" value="EFG_III/V"/>
</dbReference>
<dbReference type="InterPro" id="IPR009000">
    <property type="entry name" value="Transl_B-barrel_sf"/>
</dbReference>
<feature type="domain" description="Tr-type G" evidence="8">
    <location>
        <begin position="19"/>
        <end position="285"/>
    </location>
</feature>
<dbReference type="RefSeq" id="WP_319972224.1">
    <property type="nucleotide sequence ID" value="NZ_JAXAVW010000059.1"/>
</dbReference>
<dbReference type="NCBIfam" id="TIGR00231">
    <property type="entry name" value="small_GTP"/>
    <property type="match status" value="1"/>
</dbReference>
<dbReference type="SUPFAM" id="SSF52540">
    <property type="entry name" value="P-loop containing nucleoside triphosphate hydrolases"/>
    <property type="match status" value="1"/>
</dbReference>
<dbReference type="Gene3D" id="3.30.70.3280">
    <property type="entry name" value="Peptide chain release factor 3, domain III"/>
    <property type="match status" value="1"/>
</dbReference>
<dbReference type="NCBIfam" id="TIGR00503">
    <property type="entry name" value="prfC"/>
    <property type="match status" value="1"/>
</dbReference>
<evidence type="ECO:0000256" key="3">
    <source>
        <dbReference type="ARBA" id="ARBA00022490"/>
    </source>
</evidence>